<dbReference type="InterPro" id="IPR050527">
    <property type="entry name" value="Snail/Krueppel_Znf"/>
</dbReference>
<keyword evidence="19" id="KW-1185">Reference proteome</keyword>
<evidence type="ECO:0000256" key="15">
    <source>
        <dbReference type="PROSITE-ProRule" id="PRU00042"/>
    </source>
</evidence>
<comment type="similarity">
    <text evidence="12">Belongs to the snail C2H2-type zinc-finger protein family.</text>
</comment>
<dbReference type="SMART" id="SM00355">
    <property type="entry name" value="ZnF_C2H2"/>
    <property type="match status" value="2"/>
</dbReference>
<dbReference type="Gene3D" id="3.30.160.60">
    <property type="entry name" value="Classic Zinc Finger"/>
    <property type="match status" value="1"/>
</dbReference>
<dbReference type="GO" id="GO:0000981">
    <property type="term" value="F:DNA-binding transcription factor activity, RNA polymerase II-specific"/>
    <property type="evidence" value="ECO:0007669"/>
    <property type="project" value="TreeGrafter"/>
</dbReference>
<evidence type="ECO:0000256" key="6">
    <source>
        <dbReference type="ARBA" id="ARBA00022771"/>
    </source>
</evidence>
<dbReference type="PANTHER" id="PTHR24388">
    <property type="entry name" value="ZINC FINGER PROTEIN"/>
    <property type="match status" value="1"/>
</dbReference>
<feature type="domain" description="C2H2-type" evidence="17">
    <location>
        <begin position="126"/>
        <end position="153"/>
    </location>
</feature>
<gene>
    <name evidence="18" type="ORF">AB205_0017620</name>
</gene>
<evidence type="ECO:0000256" key="16">
    <source>
        <dbReference type="SAM" id="MobiDB-lite"/>
    </source>
</evidence>
<evidence type="ECO:0000256" key="9">
    <source>
        <dbReference type="ARBA" id="ARBA00023125"/>
    </source>
</evidence>
<evidence type="ECO:0000256" key="2">
    <source>
        <dbReference type="ARBA" id="ARBA00022473"/>
    </source>
</evidence>
<dbReference type="Proteomes" id="UP000228934">
    <property type="component" value="Unassembled WGS sequence"/>
</dbReference>
<evidence type="ECO:0000256" key="11">
    <source>
        <dbReference type="ARBA" id="ARBA00023242"/>
    </source>
</evidence>
<evidence type="ECO:0000259" key="17">
    <source>
        <dbReference type="PROSITE" id="PS50157"/>
    </source>
</evidence>
<evidence type="ECO:0000256" key="5">
    <source>
        <dbReference type="ARBA" id="ARBA00022737"/>
    </source>
</evidence>
<name>A0A2G9SMA3_AQUCT</name>
<evidence type="ECO:0000256" key="3">
    <source>
        <dbReference type="ARBA" id="ARBA00022491"/>
    </source>
</evidence>
<proteinExistence type="inferred from homology"/>
<dbReference type="GO" id="GO:0005634">
    <property type="term" value="C:nucleus"/>
    <property type="evidence" value="ECO:0007669"/>
    <property type="project" value="UniProtKB-SubCell"/>
</dbReference>
<evidence type="ECO:0000256" key="8">
    <source>
        <dbReference type="ARBA" id="ARBA00023015"/>
    </source>
</evidence>
<dbReference type="SUPFAM" id="SSF57667">
    <property type="entry name" value="beta-beta-alpha zinc fingers"/>
    <property type="match status" value="1"/>
</dbReference>
<keyword evidence="3" id="KW-0678">Repressor</keyword>
<feature type="domain" description="C2H2-type" evidence="17">
    <location>
        <begin position="157"/>
        <end position="184"/>
    </location>
</feature>
<dbReference type="InterPro" id="IPR013087">
    <property type="entry name" value="Znf_C2H2_type"/>
</dbReference>
<evidence type="ECO:0000313" key="18">
    <source>
        <dbReference type="EMBL" id="PIO41235.1"/>
    </source>
</evidence>
<keyword evidence="7" id="KW-0862">Zinc</keyword>
<evidence type="ECO:0000256" key="4">
    <source>
        <dbReference type="ARBA" id="ARBA00022723"/>
    </source>
</evidence>
<protein>
    <recommendedName>
        <fullName evidence="13">Zinc finger protein SNAI2</fullName>
    </recommendedName>
    <alternativeName>
        <fullName evidence="14">Protein snail homolog 2</fullName>
    </alternativeName>
</protein>
<dbReference type="OrthoDB" id="5428132at2759"/>
<evidence type="ECO:0000256" key="12">
    <source>
        <dbReference type="ARBA" id="ARBA00037948"/>
    </source>
</evidence>
<organism evidence="18 19">
    <name type="scientific">Aquarana catesbeiana</name>
    <name type="common">American bullfrog</name>
    <name type="synonym">Rana catesbeiana</name>
    <dbReference type="NCBI Taxonomy" id="8400"/>
    <lineage>
        <taxon>Eukaryota</taxon>
        <taxon>Metazoa</taxon>
        <taxon>Chordata</taxon>
        <taxon>Craniata</taxon>
        <taxon>Vertebrata</taxon>
        <taxon>Euteleostomi</taxon>
        <taxon>Amphibia</taxon>
        <taxon>Batrachia</taxon>
        <taxon>Anura</taxon>
        <taxon>Neobatrachia</taxon>
        <taxon>Ranoidea</taxon>
        <taxon>Ranidae</taxon>
        <taxon>Aquarana</taxon>
    </lineage>
</organism>
<dbReference type="Pfam" id="PF00096">
    <property type="entry name" value="zf-C2H2"/>
    <property type="match status" value="2"/>
</dbReference>
<keyword evidence="8" id="KW-0805">Transcription regulation</keyword>
<evidence type="ECO:0000313" key="19">
    <source>
        <dbReference type="Proteomes" id="UP000228934"/>
    </source>
</evidence>
<evidence type="ECO:0000256" key="1">
    <source>
        <dbReference type="ARBA" id="ARBA00004123"/>
    </source>
</evidence>
<feature type="region of interest" description="Disordered" evidence="16">
    <location>
        <begin position="82"/>
        <end position="113"/>
    </location>
</feature>
<evidence type="ECO:0000256" key="7">
    <source>
        <dbReference type="ARBA" id="ARBA00022833"/>
    </source>
</evidence>
<evidence type="ECO:0000256" key="10">
    <source>
        <dbReference type="ARBA" id="ARBA00023163"/>
    </source>
</evidence>
<keyword evidence="10" id="KW-0804">Transcription</keyword>
<comment type="subcellular location">
    <subcellularLocation>
        <location evidence="1">Nucleus</location>
    </subcellularLocation>
</comment>
<dbReference type="EMBL" id="KV923211">
    <property type="protein sequence ID" value="PIO41235.1"/>
    <property type="molecule type" value="Genomic_DNA"/>
</dbReference>
<dbReference type="InterPro" id="IPR036236">
    <property type="entry name" value="Znf_C2H2_sf"/>
</dbReference>
<dbReference type="GO" id="GO:0000978">
    <property type="term" value="F:RNA polymerase II cis-regulatory region sequence-specific DNA binding"/>
    <property type="evidence" value="ECO:0007669"/>
    <property type="project" value="TreeGrafter"/>
</dbReference>
<sequence length="250" mass="28145">MPRSFLVKKHFNSSKKPNYGELDNHTVIISPFLYERYPVSVIPQADILSTVAYSPITVWTSLLPPPLPNDLSPLSAYPSSLGRVSPLPQSDGSSKDHSGSESPISDEEERIQSKLSDPHAIDVEKFLCSLCSKTYSTFSGLAKHKQLHCDAQSRKSFSCKYCEKEYVSLGALKMHIRTHTRKALLMPTLQQSFRRQVELESPFANPFRCEEISMQKLFQNFFQNVPTAQARGVWLLRSTLTLGSQQMSAC</sequence>
<keyword evidence="6 15" id="KW-0863">Zinc-finger</keyword>
<keyword evidence="5" id="KW-0677">Repeat</keyword>
<keyword evidence="9" id="KW-0238">DNA-binding</keyword>
<dbReference type="PROSITE" id="PS50157">
    <property type="entry name" value="ZINC_FINGER_C2H2_2"/>
    <property type="match status" value="2"/>
</dbReference>
<keyword evidence="11" id="KW-0539">Nucleus</keyword>
<dbReference type="PROSITE" id="PS00028">
    <property type="entry name" value="ZINC_FINGER_C2H2_1"/>
    <property type="match status" value="2"/>
</dbReference>
<dbReference type="GO" id="GO:0008270">
    <property type="term" value="F:zinc ion binding"/>
    <property type="evidence" value="ECO:0007669"/>
    <property type="project" value="UniProtKB-KW"/>
</dbReference>
<dbReference type="PANTHER" id="PTHR24388:SF42">
    <property type="entry name" value="ZINC FINGER PROTEIN SNAI2"/>
    <property type="match status" value="1"/>
</dbReference>
<keyword evidence="4" id="KW-0479">Metal-binding</keyword>
<evidence type="ECO:0000256" key="13">
    <source>
        <dbReference type="ARBA" id="ARBA00041200"/>
    </source>
</evidence>
<evidence type="ECO:0000256" key="14">
    <source>
        <dbReference type="ARBA" id="ARBA00041994"/>
    </source>
</evidence>
<keyword evidence="2" id="KW-0217">Developmental protein</keyword>
<dbReference type="AlphaFoldDB" id="A0A2G9SMA3"/>
<reference evidence="19" key="1">
    <citation type="journal article" date="2017" name="Nat. Commun.">
        <title>The North American bullfrog draft genome provides insight into hormonal regulation of long noncoding RNA.</title>
        <authorList>
            <person name="Hammond S.A."/>
            <person name="Warren R.L."/>
            <person name="Vandervalk B.P."/>
            <person name="Kucuk E."/>
            <person name="Khan H."/>
            <person name="Gibb E.A."/>
            <person name="Pandoh P."/>
            <person name="Kirk H."/>
            <person name="Zhao Y."/>
            <person name="Jones M."/>
            <person name="Mungall A.J."/>
            <person name="Coope R."/>
            <person name="Pleasance S."/>
            <person name="Moore R.A."/>
            <person name="Holt R.A."/>
            <person name="Round J.M."/>
            <person name="Ohora S."/>
            <person name="Walle B.V."/>
            <person name="Veldhoen N."/>
            <person name="Helbing C.C."/>
            <person name="Birol I."/>
        </authorList>
    </citation>
    <scope>NUCLEOTIDE SEQUENCE [LARGE SCALE GENOMIC DNA]</scope>
</reference>
<dbReference type="FunFam" id="3.30.160.60:FF:001114">
    <property type="entry name" value="Zinc finger protein SNAI2"/>
    <property type="match status" value="1"/>
</dbReference>
<accession>A0A2G9SMA3</accession>